<proteinExistence type="predicted"/>
<dbReference type="AlphaFoldDB" id="A0A8H7ZRS2"/>
<sequence length="85" mass="9608">EYVTPSLHPEKLNLFANCASRVSEQLKLLEARGVSKGMAKKHSPSRPSRHLSEKQVAERKKELGVVHPRLPKWPMTQEPPSSSLR</sequence>
<accession>A0A8H7ZRS2</accession>
<dbReference type="Proteomes" id="UP000673691">
    <property type="component" value="Unassembled WGS sequence"/>
</dbReference>
<dbReference type="EMBL" id="JAEFCI010009143">
    <property type="protein sequence ID" value="KAG5457997.1"/>
    <property type="molecule type" value="Genomic_DNA"/>
</dbReference>
<gene>
    <name evidence="2" type="ORF">BJ554DRAFT_1871</name>
</gene>
<feature type="compositionally biased region" description="Basic and acidic residues" evidence="1">
    <location>
        <begin position="50"/>
        <end position="64"/>
    </location>
</feature>
<feature type="compositionally biased region" description="Basic residues" evidence="1">
    <location>
        <begin position="38"/>
        <end position="49"/>
    </location>
</feature>
<feature type="region of interest" description="Disordered" evidence="1">
    <location>
        <begin position="34"/>
        <end position="85"/>
    </location>
</feature>
<name>A0A8H7ZRS2_9FUNG</name>
<evidence type="ECO:0000313" key="3">
    <source>
        <dbReference type="Proteomes" id="UP000673691"/>
    </source>
</evidence>
<protein>
    <submittedName>
        <fullName evidence="2">Uncharacterized protein</fullName>
    </submittedName>
</protein>
<organism evidence="2 3">
    <name type="scientific">Olpidium bornovanus</name>
    <dbReference type="NCBI Taxonomy" id="278681"/>
    <lineage>
        <taxon>Eukaryota</taxon>
        <taxon>Fungi</taxon>
        <taxon>Fungi incertae sedis</taxon>
        <taxon>Olpidiomycota</taxon>
        <taxon>Olpidiomycotina</taxon>
        <taxon>Olpidiomycetes</taxon>
        <taxon>Olpidiales</taxon>
        <taxon>Olpidiaceae</taxon>
        <taxon>Olpidium</taxon>
    </lineage>
</organism>
<feature type="non-terminal residue" evidence="2">
    <location>
        <position position="1"/>
    </location>
</feature>
<keyword evidence="3" id="KW-1185">Reference proteome</keyword>
<evidence type="ECO:0000256" key="1">
    <source>
        <dbReference type="SAM" id="MobiDB-lite"/>
    </source>
</evidence>
<reference evidence="2 3" key="1">
    <citation type="journal article" name="Sci. Rep.">
        <title>Genome-scale phylogenetic analyses confirm Olpidium as the closest living zoosporic fungus to the non-flagellated, terrestrial fungi.</title>
        <authorList>
            <person name="Chang Y."/>
            <person name="Rochon D."/>
            <person name="Sekimoto S."/>
            <person name="Wang Y."/>
            <person name="Chovatia M."/>
            <person name="Sandor L."/>
            <person name="Salamov A."/>
            <person name="Grigoriev I.V."/>
            <person name="Stajich J.E."/>
            <person name="Spatafora J.W."/>
        </authorList>
    </citation>
    <scope>NUCLEOTIDE SEQUENCE [LARGE SCALE GENOMIC DNA]</scope>
    <source>
        <strain evidence="2">S191</strain>
    </source>
</reference>
<evidence type="ECO:0000313" key="2">
    <source>
        <dbReference type="EMBL" id="KAG5457997.1"/>
    </source>
</evidence>
<comment type="caution">
    <text evidence="2">The sequence shown here is derived from an EMBL/GenBank/DDBJ whole genome shotgun (WGS) entry which is preliminary data.</text>
</comment>